<reference evidence="6" key="2">
    <citation type="submission" date="2020-09" db="EMBL/GenBank/DDBJ databases">
        <authorList>
            <person name="Sun Q."/>
            <person name="Zhou Y."/>
        </authorList>
    </citation>
    <scope>NUCLEOTIDE SEQUENCE</scope>
    <source>
        <strain evidence="6">CGMCC 4.7278</strain>
    </source>
</reference>
<comment type="caution">
    <text evidence="6">The sequence shown here is derived from an EMBL/GenBank/DDBJ whole genome shotgun (WGS) entry which is preliminary data.</text>
</comment>
<dbReference type="InterPro" id="IPR000847">
    <property type="entry name" value="LysR_HTH_N"/>
</dbReference>
<gene>
    <name evidence="6" type="ORF">GCM10011591_10490</name>
</gene>
<dbReference type="Gene3D" id="1.10.10.10">
    <property type="entry name" value="Winged helix-like DNA-binding domain superfamily/Winged helix DNA-binding domain"/>
    <property type="match status" value="1"/>
</dbReference>
<evidence type="ECO:0000256" key="2">
    <source>
        <dbReference type="ARBA" id="ARBA00023015"/>
    </source>
</evidence>
<protein>
    <submittedName>
        <fullName evidence="6">LysR family transcriptional regulator</fullName>
    </submittedName>
</protein>
<dbReference type="AlphaFoldDB" id="A0A917QBD0"/>
<dbReference type="InterPro" id="IPR050389">
    <property type="entry name" value="LysR-type_TF"/>
</dbReference>
<reference evidence="6" key="1">
    <citation type="journal article" date="2014" name="Int. J. Syst. Evol. Microbiol.">
        <title>Complete genome sequence of Corynebacterium casei LMG S-19264T (=DSM 44701T), isolated from a smear-ripened cheese.</title>
        <authorList>
            <consortium name="US DOE Joint Genome Institute (JGI-PGF)"/>
            <person name="Walter F."/>
            <person name="Albersmeier A."/>
            <person name="Kalinowski J."/>
            <person name="Ruckert C."/>
        </authorList>
    </citation>
    <scope>NUCLEOTIDE SEQUENCE</scope>
    <source>
        <strain evidence="6">CGMCC 4.7278</strain>
    </source>
</reference>
<dbReference type="InterPro" id="IPR036388">
    <property type="entry name" value="WH-like_DNA-bd_sf"/>
</dbReference>
<evidence type="ECO:0000256" key="3">
    <source>
        <dbReference type="ARBA" id="ARBA00023125"/>
    </source>
</evidence>
<keyword evidence="4" id="KW-0804">Transcription</keyword>
<keyword evidence="7" id="KW-1185">Reference proteome</keyword>
<dbReference type="PANTHER" id="PTHR30118:SF15">
    <property type="entry name" value="TRANSCRIPTIONAL REGULATORY PROTEIN"/>
    <property type="match status" value="1"/>
</dbReference>
<dbReference type="EMBL" id="BMMW01000001">
    <property type="protein sequence ID" value="GGK40796.1"/>
    <property type="molecule type" value="Genomic_DNA"/>
</dbReference>
<keyword evidence="2" id="KW-0805">Transcription regulation</keyword>
<sequence>MDALDLNLLLALDALLDTNSVTEAARRLRTSTSAMSRTLTRLRTVLGDPLLVRSGRTLVPTPRALELRHTVATLVEQGRELLTSRAATPLRTREFTVRVADAVAPALSGPLLAAVRAELPGVTVRLLAADRADAAVGLRDGRVDVEVGMINHTDPETVVTRLVTDRWIGIAAADHPFVAGRPTVAAYASAPHLEVSATGHPRGPIDDRLALLGRTRRVVATAPDLPTALFAVRDTELICPAPEFLSRSARSSLGLGMFEIPLPLPAPVVAMAWHPRNTADSGHRLLRDLIAEVLRDHPAATPVPAALV</sequence>
<evidence type="ECO:0000313" key="7">
    <source>
        <dbReference type="Proteomes" id="UP000612956"/>
    </source>
</evidence>
<dbReference type="GO" id="GO:0003677">
    <property type="term" value="F:DNA binding"/>
    <property type="evidence" value="ECO:0007669"/>
    <property type="project" value="UniProtKB-KW"/>
</dbReference>
<dbReference type="SUPFAM" id="SSF53850">
    <property type="entry name" value="Periplasmic binding protein-like II"/>
    <property type="match status" value="1"/>
</dbReference>
<comment type="similarity">
    <text evidence="1">Belongs to the LysR transcriptional regulatory family.</text>
</comment>
<dbReference type="Pfam" id="PF03466">
    <property type="entry name" value="LysR_substrate"/>
    <property type="match status" value="1"/>
</dbReference>
<dbReference type="PROSITE" id="PS50931">
    <property type="entry name" value="HTH_LYSR"/>
    <property type="match status" value="1"/>
</dbReference>
<name>A0A917QBD0_9NOCA</name>
<dbReference type="PANTHER" id="PTHR30118">
    <property type="entry name" value="HTH-TYPE TRANSCRIPTIONAL REGULATOR LEUO-RELATED"/>
    <property type="match status" value="1"/>
</dbReference>
<organism evidence="6 7">
    <name type="scientific">Nocardia camponoti</name>
    <dbReference type="NCBI Taxonomy" id="1616106"/>
    <lineage>
        <taxon>Bacteria</taxon>
        <taxon>Bacillati</taxon>
        <taxon>Actinomycetota</taxon>
        <taxon>Actinomycetes</taxon>
        <taxon>Mycobacteriales</taxon>
        <taxon>Nocardiaceae</taxon>
        <taxon>Nocardia</taxon>
    </lineage>
</organism>
<dbReference type="Gene3D" id="3.40.190.10">
    <property type="entry name" value="Periplasmic binding protein-like II"/>
    <property type="match status" value="2"/>
</dbReference>
<dbReference type="RefSeq" id="WP_188827633.1">
    <property type="nucleotide sequence ID" value="NZ_BMMW01000001.1"/>
</dbReference>
<feature type="domain" description="HTH lysR-type" evidence="5">
    <location>
        <begin position="4"/>
        <end position="61"/>
    </location>
</feature>
<dbReference type="SUPFAM" id="SSF46785">
    <property type="entry name" value="Winged helix' DNA-binding domain"/>
    <property type="match status" value="1"/>
</dbReference>
<accession>A0A917QBD0</accession>
<dbReference type="Proteomes" id="UP000612956">
    <property type="component" value="Unassembled WGS sequence"/>
</dbReference>
<dbReference type="Pfam" id="PF00126">
    <property type="entry name" value="HTH_1"/>
    <property type="match status" value="1"/>
</dbReference>
<evidence type="ECO:0000256" key="4">
    <source>
        <dbReference type="ARBA" id="ARBA00023163"/>
    </source>
</evidence>
<dbReference type="GO" id="GO:0003700">
    <property type="term" value="F:DNA-binding transcription factor activity"/>
    <property type="evidence" value="ECO:0007669"/>
    <property type="project" value="InterPro"/>
</dbReference>
<evidence type="ECO:0000313" key="6">
    <source>
        <dbReference type="EMBL" id="GGK40796.1"/>
    </source>
</evidence>
<dbReference type="InterPro" id="IPR036390">
    <property type="entry name" value="WH_DNA-bd_sf"/>
</dbReference>
<evidence type="ECO:0000259" key="5">
    <source>
        <dbReference type="PROSITE" id="PS50931"/>
    </source>
</evidence>
<evidence type="ECO:0000256" key="1">
    <source>
        <dbReference type="ARBA" id="ARBA00009437"/>
    </source>
</evidence>
<proteinExistence type="inferred from homology"/>
<dbReference type="InterPro" id="IPR005119">
    <property type="entry name" value="LysR_subst-bd"/>
</dbReference>
<keyword evidence="3" id="KW-0238">DNA-binding</keyword>